<dbReference type="GO" id="GO:0000149">
    <property type="term" value="F:SNARE binding"/>
    <property type="evidence" value="ECO:0007669"/>
    <property type="project" value="TreeGrafter"/>
</dbReference>
<dbReference type="GO" id="GO:0070971">
    <property type="term" value="C:endoplasmic reticulum exit site"/>
    <property type="evidence" value="ECO:0007669"/>
    <property type="project" value="TreeGrafter"/>
</dbReference>
<dbReference type="EMBL" id="SNRW01027062">
    <property type="protein sequence ID" value="KAA6360349.1"/>
    <property type="molecule type" value="Genomic_DNA"/>
</dbReference>
<comment type="caution">
    <text evidence="2">The sequence shown here is derived from an EMBL/GenBank/DDBJ whole genome shotgun (WGS) entry which is preliminary data.</text>
</comment>
<dbReference type="GO" id="GO:0090110">
    <property type="term" value="P:COPII-coated vesicle cargo loading"/>
    <property type="evidence" value="ECO:0007669"/>
    <property type="project" value="TreeGrafter"/>
</dbReference>
<dbReference type="Proteomes" id="UP000324800">
    <property type="component" value="Unassembled WGS sequence"/>
</dbReference>
<feature type="non-terminal residue" evidence="2">
    <location>
        <position position="1"/>
    </location>
</feature>
<dbReference type="AlphaFoldDB" id="A0A5J4TR12"/>
<evidence type="ECO:0000259" key="1">
    <source>
        <dbReference type="Pfam" id="PF04811"/>
    </source>
</evidence>
<dbReference type="GO" id="GO:0030127">
    <property type="term" value="C:COPII vesicle coat"/>
    <property type="evidence" value="ECO:0007669"/>
    <property type="project" value="InterPro"/>
</dbReference>
<dbReference type="GO" id="GO:0006886">
    <property type="term" value="P:intracellular protein transport"/>
    <property type="evidence" value="ECO:0007669"/>
    <property type="project" value="InterPro"/>
</dbReference>
<feature type="non-terminal residue" evidence="2">
    <location>
        <position position="199"/>
    </location>
</feature>
<proteinExistence type="predicted"/>
<dbReference type="PANTHER" id="PTHR13803">
    <property type="entry name" value="SEC24-RELATED PROTEIN"/>
    <property type="match status" value="1"/>
</dbReference>
<dbReference type="InterPro" id="IPR036465">
    <property type="entry name" value="vWFA_dom_sf"/>
</dbReference>
<feature type="domain" description="Sec23/Sec24 trunk" evidence="1">
    <location>
        <begin position="26"/>
        <end position="118"/>
    </location>
</feature>
<dbReference type="InterPro" id="IPR050550">
    <property type="entry name" value="SEC23_SEC24_subfamily"/>
</dbReference>
<dbReference type="InterPro" id="IPR006896">
    <property type="entry name" value="Sec23/24_trunk_dom"/>
</dbReference>
<gene>
    <name evidence="2" type="ORF">EZS28_044124</name>
</gene>
<dbReference type="OrthoDB" id="49016at2759"/>
<protein>
    <recommendedName>
        <fullName evidence="1">Sec23/Sec24 trunk domain-containing protein</fullName>
    </recommendedName>
</protein>
<evidence type="ECO:0000313" key="3">
    <source>
        <dbReference type="Proteomes" id="UP000324800"/>
    </source>
</evidence>
<name>A0A5J4TR12_9EUKA</name>
<organism evidence="2 3">
    <name type="scientific">Streblomastix strix</name>
    <dbReference type="NCBI Taxonomy" id="222440"/>
    <lineage>
        <taxon>Eukaryota</taxon>
        <taxon>Metamonada</taxon>
        <taxon>Preaxostyla</taxon>
        <taxon>Oxymonadida</taxon>
        <taxon>Streblomastigidae</taxon>
        <taxon>Streblomastix</taxon>
    </lineage>
</organism>
<evidence type="ECO:0000313" key="2">
    <source>
        <dbReference type="EMBL" id="KAA6360349.1"/>
    </source>
</evidence>
<dbReference type="Pfam" id="PF04811">
    <property type="entry name" value="Sec23_trunk"/>
    <property type="match status" value="1"/>
</dbReference>
<sequence length="199" mass="22007">QTVIRLLEHTIPQQAENDYKENLFAGESGNCAGAALSTAVVLMCSITNSLIYAFIVGRPQFGTGILNENNNEEKLIGTDKENKLLEVTDLLYKKLALSCLQSSVCVDLFLFPDASTPIPIQQDTSSITKSTSSQQLDKQTQLQQSQQQGQKLQSSMEIAALAILPKLTGGEMFSYPHYMERDIIQDADTLRHDIQFAMC</sequence>
<accession>A0A5J4TR12</accession>
<dbReference type="Gene3D" id="3.40.50.410">
    <property type="entry name" value="von Willebrand factor, type A domain"/>
    <property type="match status" value="1"/>
</dbReference>
<dbReference type="SUPFAM" id="SSF53300">
    <property type="entry name" value="vWA-like"/>
    <property type="match status" value="1"/>
</dbReference>
<reference evidence="2 3" key="1">
    <citation type="submission" date="2019-03" db="EMBL/GenBank/DDBJ databases">
        <title>Single cell metagenomics reveals metabolic interactions within the superorganism composed of flagellate Streblomastix strix and complex community of Bacteroidetes bacteria on its surface.</title>
        <authorList>
            <person name="Treitli S.C."/>
            <person name="Kolisko M."/>
            <person name="Husnik F."/>
            <person name="Keeling P."/>
            <person name="Hampl V."/>
        </authorList>
    </citation>
    <scope>NUCLEOTIDE SEQUENCE [LARGE SCALE GENOMIC DNA]</scope>
    <source>
        <strain evidence="2">ST1C</strain>
    </source>
</reference>
<dbReference type="GO" id="GO:0008270">
    <property type="term" value="F:zinc ion binding"/>
    <property type="evidence" value="ECO:0007669"/>
    <property type="project" value="TreeGrafter"/>
</dbReference>